<sequence>MIDGIEDLRDFVTIYKKDFFEKKPTGYKSLPRYLSSSNILNRSYKRYLNTQLENRSLPEKERSEDPQDYLNEIRDKFPYLRNALPEVVPDQNVIEREKKKSTKTMYQLHYSKELERGYLKEIALPQNWIIHETIQKRAYRNPWEIATRELIRPAKIFKPRNNLAPNPREREILGVTTGHSEYTGTIGITGERIKLQSPPDIKVYKY</sequence>
<protein>
    <submittedName>
        <fullName evidence="1">Uncharacterized protein</fullName>
    </submittedName>
</protein>
<gene>
    <name evidence="1" type="ORF">PUN28_013316</name>
</gene>
<dbReference type="AlphaFoldDB" id="A0AAW2FAW1"/>
<dbReference type="EMBL" id="JADYXP020000013">
    <property type="protein sequence ID" value="KAL0111998.1"/>
    <property type="molecule type" value="Genomic_DNA"/>
</dbReference>
<evidence type="ECO:0000313" key="1">
    <source>
        <dbReference type="EMBL" id="KAL0111998.1"/>
    </source>
</evidence>
<reference evidence="1 2" key="1">
    <citation type="submission" date="2023-03" db="EMBL/GenBank/DDBJ databases">
        <title>High recombination rates correlate with genetic variation in Cardiocondyla obscurior ants.</title>
        <authorList>
            <person name="Errbii M."/>
        </authorList>
    </citation>
    <scope>NUCLEOTIDE SEQUENCE [LARGE SCALE GENOMIC DNA]</scope>
    <source>
        <strain evidence="1">Alpha-2009</strain>
        <tissue evidence="1">Whole body</tissue>
    </source>
</reference>
<name>A0AAW2FAW1_9HYME</name>
<keyword evidence="2" id="KW-1185">Reference proteome</keyword>
<proteinExistence type="predicted"/>
<evidence type="ECO:0000313" key="2">
    <source>
        <dbReference type="Proteomes" id="UP001430953"/>
    </source>
</evidence>
<comment type="caution">
    <text evidence="1">The sequence shown here is derived from an EMBL/GenBank/DDBJ whole genome shotgun (WGS) entry which is preliminary data.</text>
</comment>
<dbReference type="Proteomes" id="UP001430953">
    <property type="component" value="Unassembled WGS sequence"/>
</dbReference>
<accession>A0AAW2FAW1</accession>
<organism evidence="1 2">
    <name type="scientific">Cardiocondyla obscurior</name>
    <dbReference type="NCBI Taxonomy" id="286306"/>
    <lineage>
        <taxon>Eukaryota</taxon>
        <taxon>Metazoa</taxon>
        <taxon>Ecdysozoa</taxon>
        <taxon>Arthropoda</taxon>
        <taxon>Hexapoda</taxon>
        <taxon>Insecta</taxon>
        <taxon>Pterygota</taxon>
        <taxon>Neoptera</taxon>
        <taxon>Endopterygota</taxon>
        <taxon>Hymenoptera</taxon>
        <taxon>Apocrita</taxon>
        <taxon>Aculeata</taxon>
        <taxon>Formicoidea</taxon>
        <taxon>Formicidae</taxon>
        <taxon>Myrmicinae</taxon>
        <taxon>Cardiocondyla</taxon>
    </lineage>
</organism>